<dbReference type="RefSeq" id="WP_154380786.1">
    <property type="nucleotide sequence ID" value="NZ_WKJK01000013.1"/>
</dbReference>
<evidence type="ECO:0000313" key="3">
    <source>
        <dbReference type="Proteomes" id="UP000433309"/>
    </source>
</evidence>
<evidence type="ECO:0000259" key="1">
    <source>
        <dbReference type="Pfam" id="PF00296"/>
    </source>
</evidence>
<protein>
    <submittedName>
        <fullName evidence="2">LLM class flavin-dependent oxidoreductase</fullName>
    </submittedName>
</protein>
<gene>
    <name evidence="2" type="ORF">GJ699_23225</name>
</gene>
<dbReference type="EMBL" id="WKJK01000013">
    <property type="protein sequence ID" value="MRW92914.1"/>
    <property type="molecule type" value="Genomic_DNA"/>
</dbReference>
<dbReference type="SUPFAM" id="SSF51679">
    <property type="entry name" value="Bacterial luciferase-like"/>
    <property type="match status" value="1"/>
</dbReference>
<dbReference type="InterPro" id="IPR011251">
    <property type="entry name" value="Luciferase-like_dom"/>
</dbReference>
<feature type="domain" description="Luciferase-like" evidence="1">
    <location>
        <begin position="15"/>
        <end position="121"/>
    </location>
</feature>
<dbReference type="GO" id="GO:0016705">
    <property type="term" value="F:oxidoreductase activity, acting on paired donors, with incorporation or reduction of molecular oxygen"/>
    <property type="evidence" value="ECO:0007669"/>
    <property type="project" value="InterPro"/>
</dbReference>
<keyword evidence="3" id="KW-1185">Reference proteome</keyword>
<proteinExistence type="predicted"/>
<name>A0A6I2L7S6_9BURK</name>
<dbReference type="Pfam" id="PF00296">
    <property type="entry name" value="Bac_luciferase"/>
    <property type="match status" value="1"/>
</dbReference>
<comment type="caution">
    <text evidence="2">The sequence shown here is derived from an EMBL/GenBank/DDBJ whole genome shotgun (WGS) entry which is preliminary data.</text>
</comment>
<dbReference type="AlphaFoldDB" id="A0A6I2L7S6"/>
<dbReference type="InterPro" id="IPR036661">
    <property type="entry name" value="Luciferase-like_sf"/>
</dbReference>
<organism evidence="2 3">
    <name type="scientific">Duganella guangzhouensis</name>
    <dbReference type="NCBI Taxonomy" id="2666084"/>
    <lineage>
        <taxon>Bacteria</taxon>
        <taxon>Pseudomonadati</taxon>
        <taxon>Pseudomonadota</taxon>
        <taxon>Betaproteobacteria</taxon>
        <taxon>Burkholderiales</taxon>
        <taxon>Oxalobacteraceae</taxon>
        <taxon>Telluria group</taxon>
        <taxon>Duganella</taxon>
    </lineage>
</organism>
<dbReference type="Proteomes" id="UP000433309">
    <property type="component" value="Unassembled WGS sequence"/>
</dbReference>
<reference evidence="2 3" key="1">
    <citation type="submission" date="2019-11" db="EMBL/GenBank/DDBJ databases">
        <title>Novel species isolated from a subtropical stream in China.</title>
        <authorList>
            <person name="Lu H."/>
        </authorList>
    </citation>
    <scope>NUCLEOTIDE SEQUENCE [LARGE SCALE GENOMIC DNA]</scope>
    <source>
        <strain evidence="2 3">FT80W</strain>
    </source>
</reference>
<sequence>MPDLAYEKLFQSGFMTLGLMTPAARKPGQRADVAIELAVAKRADQYGFSALWASQAPSPYIPDAERAVFDDPFVWLTAIGAAAPNAALVAQLDLSRYGSAQLVSSARSLQRMSGGRCVLGLSDADGGDIGRLHLEKMLAADGAEQVPILHLDGAVDRHPVVRQLYLELDERASAPRQPIKHGWRGGRIALSAQLDRLAESGVAHVLIHLVRNGRPSLDLIDEIGTEVIPRLAVGVAL</sequence>
<evidence type="ECO:0000313" key="2">
    <source>
        <dbReference type="EMBL" id="MRW92914.1"/>
    </source>
</evidence>
<accession>A0A6I2L7S6</accession>
<dbReference type="Gene3D" id="3.20.20.30">
    <property type="entry name" value="Luciferase-like domain"/>
    <property type="match status" value="2"/>
</dbReference>